<organism evidence="1 2">
    <name type="scientific">Balaenoptera physalus</name>
    <name type="common">Fin whale</name>
    <name type="synonym">Balaena physalus</name>
    <dbReference type="NCBI Taxonomy" id="9770"/>
    <lineage>
        <taxon>Eukaryota</taxon>
        <taxon>Metazoa</taxon>
        <taxon>Chordata</taxon>
        <taxon>Craniata</taxon>
        <taxon>Vertebrata</taxon>
        <taxon>Euteleostomi</taxon>
        <taxon>Mammalia</taxon>
        <taxon>Eutheria</taxon>
        <taxon>Laurasiatheria</taxon>
        <taxon>Artiodactyla</taxon>
        <taxon>Whippomorpha</taxon>
        <taxon>Cetacea</taxon>
        <taxon>Mysticeti</taxon>
        <taxon>Balaenopteridae</taxon>
        <taxon>Balaenoptera</taxon>
    </lineage>
</organism>
<evidence type="ECO:0000313" key="1">
    <source>
        <dbReference type="EMBL" id="KAB0398058.1"/>
    </source>
</evidence>
<gene>
    <name evidence="1" type="ORF">E2I00_017730</name>
</gene>
<accession>A0A643CDK9</accession>
<dbReference type="Proteomes" id="UP000437017">
    <property type="component" value="Unassembled WGS sequence"/>
</dbReference>
<evidence type="ECO:0000313" key="2">
    <source>
        <dbReference type="Proteomes" id="UP000437017"/>
    </source>
</evidence>
<comment type="caution">
    <text evidence="1">The sequence shown here is derived from an EMBL/GenBank/DDBJ whole genome shotgun (WGS) entry which is preliminary data.</text>
</comment>
<keyword evidence="2" id="KW-1185">Reference proteome</keyword>
<reference evidence="1 2" key="1">
    <citation type="journal article" date="2019" name="PLoS ONE">
        <title>Genomic analyses reveal an absence of contemporary introgressive admixture between fin whales and blue whales, despite known hybrids.</title>
        <authorList>
            <person name="Westbury M.V."/>
            <person name="Petersen B."/>
            <person name="Lorenzen E.D."/>
        </authorList>
    </citation>
    <scope>NUCLEOTIDE SEQUENCE [LARGE SCALE GENOMIC DNA]</scope>
    <source>
        <strain evidence="1">FinWhale-01</strain>
    </source>
</reference>
<proteinExistence type="predicted"/>
<name>A0A643CDK9_BALPH</name>
<dbReference type="EMBL" id="SGJD01001832">
    <property type="protein sequence ID" value="KAB0398058.1"/>
    <property type="molecule type" value="Genomic_DNA"/>
</dbReference>
<dbReference type="AlphaFoldDB" id="A0A643CDK9"/>
<protein>
    <submittedName>
        <fullName evidence="1">Uncharacterized protein</fullName>
    </submittedName>
</protein>
<sequence length="33" mass="3915">MWKVASCSPSPETGSFIGRPLEIHWSWWKSHWT</sequence>